<protein>
    <recommendedName>
        <fullName evidence="4">YhgE/Pip domain protein</fullName>
    </recommendedName>
</protein>
<reference evidence="2 3" key="1">
    <citation type="submission" date="2009-01" db="EMBL/GenBank/DDBJ databases">
        <authorList>
            <person name="Fulton L."/>
            <person name="Clifton S."/>
            <person name="Chinwalla A.T."/>
            <person name="Mitreva M."/>
            <person name="Sodergren E."/>
            <person name="Weinstock G."/>
            <person name="Clifton S."/>
            <person name="Dooling D.J."/>
            <person name="Fulton B."/>
            <person name="Minx P."/>
            <person name="Pepin K.H."/>
            <person name="Johnson M."/>
            <person name="Bhonagiri V."/>
            <person name="Nash W.E."/>
            <person name="Mardis E.R."/>
            <person name="Wilson R.K."/>
        </authorList>
    </citation>
    <scope>NUCLEOTIDE SEQUENCE [LARGE SCALE GENOMIC DNA]</scope>
    <source>
        <strain evidence="2 3">ATCC 33806</strain>
    </source>
</reference>
<gene>
    <name evidence="2" type="ORF">CORMATOL_00215</name>
</gene>
<dbReference type="EMBL" id="ACEB01000003">
    <property type="protein sequence ID" value="EEG28166.1"/>
    <property type="molecule type" value="Genomic_DNA"/>
</dbReference>
<sequence>MVTFQGMKPGPIVVRRAIAALIVALPVLVGAIYSLASGIDPADTWSDSTARAGAPTVVDDSVLVDARRATGEASSQAGLLTGGTKQLVDGVGKITGGTDDISTALTNGKEGTQKLSDGMTQLQAATGQMGQGATKVADGVETAVNQVTGFEAVRGQIVVAIDGYLERIKDAQDPDTVKLREDLGTLRQQATTFTLDDTTKSQLEEMKTGSREIAQQLSEPGQTYHDGIYTATKGAQDLNAGLGKATTDLEAALKSVDDLRTGSTRIDTMAKNTQAKIGEIQRALPTAQSHTDTDTRTLAPMYAVLIAAGVLFGATIRGSGRIHTKATLLTVVVTLVGLAVTASLLCLMVGFGLGAGQVAGITAITLLLGMISILTGSLMVRIFGGMWGQIAALMTALAQVGIVGWAWNLAATTAIPTGWLLATSLMPLHYATSGLVAFGNSGGSASHIGISLGVMIALCVSGLAGLKLLQPTVGRRKAS</sequence>
<evidence type="ECO:0000313" key="2">
    <source>
        <dbReference type="EMBL" id="EEG28166.1"/>
    </source>
</evidence>
<name>C0DZS0_9CORY</name>
<feature type="transmembrane region" description="Helical" evidence="1">
    <location>
        <begin position="359"/>
        <end position="380"/>
    </location>
</feature>
<dbReference type="HOGENOM" id="CLU_528652_0_0_11"/>
<dbReference type="Proteomes" id="UP000006247">
    <property type="component" value="Unassembled WGS sequence"/>
</dbReference>
<proteinExistence type="predicted"/>
<evidence type="ECO:0000256" key="1">
    <source>
        <dbReference type="SAM" id="Phobius"/>
    </source>
</evidence>
<keyword evidence="1" id="KW-0472">Membrane</keyword>
<evidence type="ECO:0008006" key="4">
    <source>
        <dbReference type="Google" id="ProtNLM"/>
    </source>
</evidence>
<feature type="transmembrane region" description="Helical" evidence="1">
    <location>
        <begin position="328"/>
        <end position="353"/>
    </location>
</feature>
<feature type="transmembrane region" description="Helical" evidence="1">
    <location>
        <begin position="450"/>
        <end position="469"/>
    </location>
</feature>
<evidence type="ECO:0000313" key="3">
    <source>
        <dbReference type="Proteomes" id="UP000006247"/>
    </source>
</evidence>
<organism evidence="2 3">
    <name type="scientific">Corynebacterium matruchotii ATCC 33806</name>
    <dbReference type="NCBI Taxonomy" id="566549"/>
    <lineage>
        <taxon>Bacteria</taxon>
        <taxon>Bacillati</taxon>
        <taxon>Actinomycetota</taxon>
        <taxon>Actinomycetes</taxon>
        <taxon>Mycobacteriales</taxon>
        <taxon>Corynebacteriaceae</taxon>
        <taxon>Corynebacterium</taxon>
    </lineage>
</organism>
<keyword evidence="1" id="KW-1133">Transmembrane helix</keyword>
<keyword evidence="1" id="KW-0812">Transmembrane</keyword>
<accession>C0DZS0</accession>
<dbReference type="AlphaFoldDB" id="C0DZS0"/>
<feature type="transmembrane region" description="Helical" evidence="1">
    <location>
        <begin position="298"/>
        <end position="316"/>
    </location>
</feature>
<comment type="caution">
    <text evidence="2">The sequence shown here is derived from an EMBL/GenBank/DDBJ whole genome shotgun (WGS) entry which is preliminary data.</text>
</comment>